<proteinExistence type="predicted"/>
<feature type="domain" description="DSBA-like thioredoxin" evidence="1">
    <location>
        <begin position="7"/>
        <end position="205"/>
    </location>
</feature>
<evidence type="ECO:0000313" key="5">
    <source>
        <dbReference type="Proteomes" id="UP000293902"/>
    </source>
</evidence>
<dbReference type="CDD" id="cd03024">
    <property type="entry name" value="DsbA_FrnE"/>
    <property type="match status" value="1"/>
</dbReference>
<evidence type="ECO:0000313" key="3">
    <source>
        <dbReference type="EMBL" id="RAM04029.1"/>
    </source>
</evidence>
<keyword evidence="5" id="KW-1185">Reference proteome</keyword>
<dbReference type="Pfam" id="PF01323">
    <property type="entry name" value="DSBA"/>
    <property type="match status" value="1"/>
</dbReference>
<organism evidence="3 4">
    <name type="scientific">Desulfobacter hydrogenophilus</name>
    <dbReference type="NCBI Taxonomy" id="2291"/>
    <lineage>
        <taxon>Bacteria</taxon>
        <taxon>Pseudomonadati</taxon>
        <taxon>Thermodesulfobacteriota</taxon>
        <taxon>Desulfobacteria</taxon>
        <taxon>Desulfobacterales</taxon>
        <taxon>Desulfobacteraceae</taxon>
        <taxon>Desulfobacter</taxon>
    </lineage>
</organism>
<dbReference type="AlphaFoldDB" id="A0A328FHR5"/>
<name>A0A328FHR5_9BACT</name>
<dbReference type="Gene3D" id="3.40.30.10">
    <property type="entry name" value="Glutaredoxin"/>
    <property type="match status" value="1"/>
</dbReference>
<accession>A0A328FHR5</accession>
<dbReference type="EMBL" id="QLNI01000001">
    <property type="protein sequence ID" value="RAM04029.1"/>
    <property type="molecule type" value="Genomic_DNA"/>
</dbReference>
<reference evidence="3 4" key="1">
    <citation type="submission" date="2018-06" db="EMBL/GenBank/DDBJ databases">
        <title>Complete Genome Sequence of Desulfobacter hydrogenophilus (DSM3380).</title>
        <authorList>
            <person name="Marietou A."/>
            <person name="Schreiber L."/>
            <person name="Marshall I."/>
            <person name="Jorgensen B."/>
        </authorList>
    </citation>
    <scope>NUCLEOTIDE SEQUENCE [LARGE SCALE GENOMIC DNA]</scope>
    <source>
        <strain evidence="3 4">DSM 3380</strain>
    </source>
</reference>
<gene>
    <name evidence="3" type="ORF">DO021_00175</name>
    <name evidence="2" type="ORF">EYB58_08190</name>
</gene>
<dbReference type="PANTHER" id="PTHR13887">
    <property type="entry name" value="GLUTATHIONE S-TRANSFERASE KAPPA"/>
    <property type="match status" value="1"/>
</dbReference>
<dbReference type="Proteomes" id="UP000248798">
    <property type="component" value="Unassembled WGS sequence"/>
</dbReference>
<dbReference type="SUPFAM" id="SSF52833">
    <property type="entry name" value="Thioredoxin-like"/>
    <property type="match status" value="1"/>
</dbReference>
<evidence type="ECO:0000313" key="2">
    <source>
        <dbReference type="EMBL" id="QBH15549.1"/>
    </source>
</evidence>
<evidence type="ECO:0000259" key="1">
    <source>
        <dbReference type="Pfam" id="PF01323"/>
    </source>
</evidence>
<evidence type="ECO:0000313" key="4">
    <source>
        <dbReference type="Proteomes" id="UP000248798"/>
    </source>
</evidence>
<sequence>MTDKIKLDILSDVVCPWCIIGYKRLESVILQMGIEDRVEIEWHPFELNPHMPPEGEEIVGHMSGKYGMTRAVSLQNLGNMAQLGEEAGFKLDFFDGMKMVNTRDVHILLDYAKSHGLQTQLKLRLFEAFFSERKDVSDRKVLAGELDAVGLDVEKGLAALKDEGARERIQIQENYWLGMGISSVPTMVLNQSGFLRGAQGIDTYKMVLTGLMNKKEKILM</sequence>
<reference evidence="2 5" key="2">
    <citation type="submission" date="2019-02" db="EMBL/GenBank/DDBJ databases">
        <title>Complete genome sequence of Desulfobacter hydrogenophilus AcRS1.</title>
        <authorList>
            <person name="Marietou A."/>
            <person name="Lund M.B."/>
            <person name="Marshall I.P.G."/>
            <person name="Schreiber L."/>
            <person name="Jorgensen B."/>
        </authorList>
    </citation>
    <scope>NUCLEOTIDE SEQUENCE [LARGE SCALE GENOMIC DNA]</scope>
    <source>
        <strain evidence="2 5">AcRS1</strain>
    </source>
</reference>
<dbReference type="PANTHER" id="PTHR13887:SF41">
    <property type="entry name" value="THIOREDOXIN SUPERFAMILY PROTEIN"/>
    <property type="match status" value="1"/>
</dbReference>
<dbReference type="InterPro" id="IPR001853">
    <property type="entry name" value="DSBA-like_thioredoxin_dom"/>
</dbReference>
<dbReference type="GO" id="GO:0016491">
    <property type="term" value="F:oxidoreductase activity"/>
    <property type="evidence" value="ECO:0007669"/>
    <property type="project" value="InterPro"/>
</dbReference>
<protein>
    <submittedName>
        <fullName evidence="3">DsbA family oxidoreductase</fullName>
    </submittedName>
</protein>
<dbReference type="InterPro" id="IPR036249">
    <property type="entry name" value="Thioredoxin-like_sf"/>
</dbReference>
<dbReference type="OrthoDB" id="9799122at2"/>
<dbReference type="Proteomes" id="UP000293902">
    <property type="component" value="Chromosome"/>
</dbReference>
<dbReference type="EMBL" id="CP036313">
    <property type="protein sequence ID" value="QBH15549.1"/>
    <property type="molecule type" value="Genomic_DNA"/>
</dbReference>